<dbReference type="GO" id="GO:0007165">
    <property type="term" value="P:signal transduction"/>
    <property type="evidence" value="ECO:0007669"/>
    <property type="project" value="InterPro"/>
</dbReference>
<comment type="caution">
    <text evidence="7">The sequence shown here is derived from an EMBL/GenBank/DDBJ whole genome shotgun (WGS) entry which is preliminary data.</text>
</comment>
<proteinExistence type="inferred from homology"/>
<evidence type="ECO:0000259" key="6">
    <source>
        <dbReference type="Pfam" id="PF16135"/>
    </source>
</evidence>
<sequence length="200" mass="20861">MASDGSSSDELVVEPVRRPYRSRALMMRAINAPDVLEEEAAAAATRRTRGGRRKATTTNRAVRLRRATGPGPAAPVVVPPPPPPPVQRQPLTCHIPCRPPDVVMATGQGPRGRTVLGFAATASGPAVAAPQGSLDVVDIDHAVANYIICTCHGATFSPVGFLAHAGATDVANPSLQILAFPWLKQPTTFGPPGNFTGPPQ</sequence>
<keyword evidence="3 4" id="KW-0539">Nucleus</keyword>
<dbReference type="OrthoDB" id="667358at2759"/>
<reference evidence="7" key="1">
    <citation type="journal article" date="2021" name="bioRxiv">
        <title>Whole Genome Assembly and Annotation of Northern Wild Rice, Zizania palustris L., Supports a Whole Genome Duplication in the Zizania Genus.</title>
        <authorList>
            <person name="Haas M."/>
            <person name="Kono T."/>
            <person name="Macchietto M."/>
            <person name="Millas R."/>
            <person name="McGilp L."/>
            <person name="Shao M."/>
            <person name="Duquette J."/>
            <person name="Hirsch C.N."/>
            <person name="Kimball J."/>
        </authorList>
    </citation>
    <scope>NUCLEOTIDE SEQUENCE</scope>
    <source>
        <tissue evidence="7">Fresh leaf tissue</tissue>
    </source>
</reference>
<gene>
    <name evidence="7" type="ORF">GUJ93_ZPchr0007g5022</name>
</gene>
<dbReference type="Pfam" id="PF16135">
    <property type="entry name" value="TDBD"/>
    <property type="match status" value="1"/>
</dbReference>
<dbReference type="PANTHER" id="PTHR31413">
    <property type="entry name" value="AFP HOMOLOG 2"/>
    <property type="match status" value="1"/>
</dbReference>
<comment type="similarity">
    <text evidence="2 4">Belongs to the Ninja family.</text>
</comment>
<evidence type="ECO:0000256" key="5">
    <source>
        <dbReference type="SAM" id="MobiDB-lite"/>
    </source>
</evidence>
<dbReference type="GO" id="GO:0045892">
    <property type="term" value="P:negative regulation of DNA-templated transcription"/>
    <property type="evidence" value="ECO:0007669"/>
    <property type="project" value="TreeGrafter"/>
</dbReference>
<feature type="compositionally biased region" description="Pro residues" evidence="5">
    <location>
        <begin position="77"/>
        <end position="87"/>
    </location>
</feature>
<comment type="subcellular location">
    <subcellularLocation>
        <location evidence="1 4">Nucleus</location>
    </subcellularLocation>
</comment>
<evidence type="ECO:0000256" key="2">
    <source>
        <dbReference type="ARBA" id="ARBA00006081"/>
    </source>
</evidence>
<keyword evidence="8" id="KW-1185">Reference proteome</keyword>
<name>A0A8J5VYH5_ZIZPA</name>
<evidence type="ECO:0000256" key="1">
    <source>
        <dbReference type="ARBA" id="ARBA00004123"/>
    </source>
</evidence>
<evidence type="ECO:0000256" key="3">
    <source>
        <dbReference type="ARBA" id="ARBA00023242"/>
    </source>
</evidence>
<dbReference type="AlphaFoldDB" id="A0A8J5VYH5"/>
<evidence type="ECO:0000313" key="8">
    <source>
        <dbReference type="Proteomes" id="UP000729402"/>
    </source>
</evidence>
<feature type="domain" description="Tify" evidence="6">
    <location>
        <begin position="147"/>
        <end position="177"/>
    </location>
</feature>
<protein>
    <recommendedName>
        <fullName evidence="4">Ninja-family protein</fullName>
    </recommendedName>
    <alternativeName>
        <fullName evidence="4">ABI-binding protein</fullName>
    </alternativeName>
</protein>
<reference evidence="7" key="2">
    <citation type="submission" date="2021-02" db="EMBL/GenBank/DDBJ databases">
        <authorList>
            <person name="Kimball J.A."/>
            <person name="Haas M.W."/>
            <person name="Macchietto M."/>
            <person name="Kono T."/>
            <person name="Duquette J."/>
            <person name="Shao M."/>
        </authorList>
    </citation>
    <scope>NUCLEOTIDE SEQUENCE</scope>
    <source>
        <tissue evidence="7">Fresh leaf tissue</tissue>
    </source>
</reference>
<organism evidence="7 8">
    <name type="scientific">Zizania palustris</name>
    <name type="common">Northern wild rice</name>
    <dbReference type="NCBI Taxonomy" id="103762"/>
    <lineage>
        <taxon>Eukaryota</taxon>
        <taxon>Viridiplantae</taxon>
        <taxon>Streptophyta</taxon>
        <taxon>Embryophyta</taxon>
        <taxon>Tracheophyta</taxon>
        <taxon>Spermatophyta</taxon>
        <taxon>Magnoliopsida</taxon>
        <taxon>Liliopsida</taxon>
        <taxon>Poales</taxon>
        <taxon>Poaceae</taxon>
        <taxon>BOP clade</taxon>
        <taxon>Oryzoideae</taxon>
        <taxon>Oryzeae</taxon>
        <taxon>Zizaniinae</taxon>
        <taxon>Zizania</taxon>
    </lineage>
</organism>
<dbReference type="InterPro" id="IPR031307">
    <property type="entry name" value="Ninja_fam"/>
</dbReference>
<dbReference type="PANTHER" id="PTHR31413:SF31">
    <property type="entry name" value="NINJA-FAMILY PROTEIN AFP3"/>
    <property type="match status" value="1"/>
</dbReference>
<dbReference type="EMBL" id="JAAALK010000282">
    <property type="protein sequence ID" value="KAG8078871.1"/>
    <property type="molecule type" value="Genomic_DNA"/>
</dbReference>
<evidence type="ECO:0000256" key="4">
    <source>
        <dbReference type="RuleBase" id="RU369029"/>
    </source>
</evidence>
<evidence type="ECO:0000313" key="7">
    <source>
        <dbReference type="EMBL" id="KAG8078871.1"/>
    </source>
</evidence>
<accession>A0A8J5VYH5</accession>
<dbReference type="Proteomes" id="UP000729402">
    <property type="component" value="Unassembled WGS sequence"/>
</dbReference>
<feature type="region of interest" description="Disordered" evidence="5">
    <location>
        <begin position="67"/>
        <end position="87"/>
    </location>
</feature>
<dbReference type="GO" id="GO:0005634">
    <property type="term" value="C:nucleus"/>
    <property type="evidence" value="ECO:0007669"/>
    <property type="project" value="UniProtKB-SubCell"/>
</dbReference>
<comment type="function">
    <text evidence="4">Acts as a negative regulator of abscisic acid (ABA) response.</text>
</comment>
<dbReference type="InterPro" id="IPR032308">
    <property type="entry name" value="TDBD"/>
</dbReference>